<evidence type="ECO:0000256" key="2">
    <source>
        <dbReference type="ARBA" id="ARBA00006739"/>
    </source>
</evidence>
<dbReference type="InterPro" id="IPR029044">
    <property type="entry name" value="Nucleotide-diphossugar_trans"/>
</dbReference>
<feature type="compositionally biased region" description="Basic and acidic residues" evidence="5">
    <location>
        <begin position="309"/>
        <end position="329"/>
    </location>
</feature>
<dbReference type="Proteomes" id="UP001596189">
    <property type="component" value="Unassembled WGS sequence"/>
</dbReference>
<evidence type="ECO:0000313" key="7">
    <source>
        <dbReference type="EMBL" id="MFC6007008.1"/>
    </source>
</evidence>
<dbReference type="GO" id="GO:0016757">
    <property type="term" value="F:glycosyltransferase activity"/>
    <property type="evidence" value="ECO:0007669"/>
    <property type="project" value="UniProtKB-KW"/>
</dbReference>
<dbReference type="EMBL" id="JBHSRD010000003">
    <property type="protein sequence ID" value="MFC6007008.1"/>
    <property type="molecule type" value="Genomic_DNA"/>
</dbReference>
<protein>
    <submittedName>
        <fullName evidence="7">Glycosyltransferase</fullName>
        <ecNumber evidence="7">2.4.-.-</ecNumber>
    </submittedName>
</protein>
<evidence type="ECO:0000313" key="8">
    <source>
        <dbReference type="Proteomes" id="UP001596189"/>
    </source>
</evidence>
<evidence type="ECO:0000256" key="3">
    <source>
        <dbReference type="ARBA" id="ARBA00022676"/>
    </source>
</evidence>
<dbReference type="SUPFAM" id="SSF53448">
    <property type="entry name" value="Nucleotide-diphospho-sugar transferases"/>
    <property type="match status" value="1"/>
</dbReference>
<organism evidence="7 8">
    <name type="scientific">Angustibacter luteus</name>
    <dbReference type="NCBI Taxonomy" id="658456"/>
    <lineage>
        <taxon>Bacteria</taxon>
        <taxon>Bacillati</taxon>
        <taxon>Actinomycetota</taxon>
        <taxon>Actinomycetes</taxon>
        <taxon>Kineosporiales</taxon>
        <taxon>Kineosporiaceae</taxon>
    </lineage>
</organism>
<dbReference type="Gene3D" id="3.90.550.10">
    <property type="entry name" value="Spore Coat Polysaccharide Biosynthesis Protein SpsA, Chain A"/>
    <property type="match status" value="1"/>
</dbReference>
<accession>A0ABW1JEF9</accession>
<dbReference type="InterPro" id="IPR001173">
    <property type="entry name" value="Glyco_trans_2-like"/>
</dbReference>
<dbReference type="Pfam" id="PF00535">
    <property type="entry name" value="Glycos_transf_2"/>
    <property type="match status" value="1"/>
</dbReference>
<sequence length="329" mass="36715">MRTHRVPIDLTVADRTVACVVVTMNRPDLLSRCLHAVASQIRRPDLLVVVDNGDDPVAEAMLAASPLRTVYLPSRRNLGGAGGYAHGVLTAVALGADWVWLADDDGYPADEWTLSRLLVCAAENELDVVSPLVLDEDDPTRLAFPLRRGLTWLTRREQVTARTLVRGTANLFNGTLMSAHAVHAVGVPDPRLFVRGDEVEMHRRVRRSGIGFGTCVAAAYLHPQGRDDWQPILAGHLQVLVPRDPSRRETTFRNLGFLTAQRGLRWRRLPDSARYAWWYLVHERDVGGWREWSRLSAQGRSERFPAVPHDPRTDAVAEPVAEHVPEPVP</sequence>
<comment type="similarity">
    <text evidence="2">Belongs to the glycosyltransferase 2 family.</text>
</comment>
<name>A0ABW1JEF9_9ACTN</name>
<dbReference type="PANTHER" id="PTHR43179">
    <property type="entry name" value="RHAMNOSYLTRANSFERASE WBBL"/>
    <property type="match status" value="1"/>
</dbReference>
<comment type="caution">
    <text evidence="7">The sequence shown here is derived from an EMBL/GenBank/DDBJ whole genome shotgun (WGS) entry which is preliminary data.</text>
</comment>
<comment type="pathway">
    <text evidence="1">Cell wall biogenesis; cell wall polysaccharide biosynthesis.</text>
</comment>
<feature type="domain" description="Glycosyltransferase 2-like" evidence="6">
    <location>
        <begin position="20"/>
        <end position="154"/>
    </location>
</feature>
<keyword evidence="4 7" id="KW-0808">Transferase</keyword>
<evidence type="ECO:0000256" key="5">
    <source>
        <dbReference type="SAM" id="MobiDB-lite"/>
    </source>
</evidence>
<feature type="region of interest" description="Disordered" evidence="5">
    <location>
        <begin position="301"/>
        <end position="329"/>
    </location>
</feature>
<evidence type="ECO:0000259" key="6">
    <source>
        <dbReference type="Pfam" id="PF00535"/>
    </source>
</evidence>
<dbReference type="EC" id="2.4.-.-" evidence="7"/>
<gene>
    <name evidence="7" type="ORF">ACFQDO_07680</name>
</gene>
<dbReference type="RefSeq" id="WP_345718470.1">
    <property type="nucleotide sequence ID" value="NZ_BAABFP010000008.1"/>
</dbReference>
<evidence type="ECO:0000256" key="1">
    <source>
        <dbReference type="ARBA" id="ARBA00004776"/>
    </source>
</evidence>
<dbReference type="PANTHER" id="PTHR43179:SF12">
    <property type="entry name" value="GALACTOFURANOSYLTRANSFERASE GLFT2"/>
    <property type="match status" value="1"/>
</dbReference>
<keyword evidence="8" id="KW-1185">Reference proteome</keyword>
<keyword evidence="3 7" id="KW-0328">Glycosyltransferase</keyword>
<evidence type="ECO:0000256" key="4">
    <source>
        <dbReference type="ARBA" id="ARBA00022679"/>
    </source>
</evidence>
<proteinExistence type="inferred from homology"/>
<reference evidence="8" key="1">
    <citation type="journal article" date="2019" name="Int. J. Syst. Evol. Microbiol.">
        <title>The Global Catalogue of Microorganisms (GCM) 10K type strain sequencing project: providing services to taxonomists for standard genome sequencing and annotation.</title>
        <authorList>
            <consortium name="The Broad Institute Genomics Platform"/>
            <consortium name="The Broad Institute Genome Sequencing Center for Infectious Disease"/>
            <person name="Wu L."/>
            <person name="Ma J."/>
        </authorList>
    </citation>
    <scope>NUCLEOTIDE SEQUENCE [LARGE SCALE GENOMIC DNA]</scope>
    <source>
        <strain evidence="8">KACC 14249</strain>
    </source>
</reference>